<dbReference type="Proteomes" id="UP000620124">
    <property type="component" value="Unassembled WGS sequence"/>
</dbReference>
<evidence type="ECO:0000313" key="4">
    <source>
        <dbReference type="Proteomes" id="UP000620124"/>
    </source>
</evidence>
<name>A0A8H6Y7W6_9AGAR</name>
<keyword evidence="1" id="KW-0472">Membrane</keyword>
<reference evidence="3" key="1">
    <citation type="submission" date="2020-05" db="EMBL/GenBank/DDBJ databases">
        <title>Mycena genomes resolve the evolution of fungal bioluminescence.</title>
        <authorList>
            <person name="Tsai I.J."/>
        </authorList>
    </citation>
    <scope>NUCLEOTIDE SEQUENCE</scope>
    <source>
        <strain evidence="3">CCC161011</strain>
    </source>
</reference>
<dbReference type="EMBL" id="JACAZI010000007">
    <property type="protein sequence ID" value="KAF7355923.1"/>
    <property type="molecule type" value="Genomic_DNA"/>
</dbReference>
<evidence type="ECO:0000256" key="1">
    <source>
        <dbReference type="SAM" id="Phobius"/>
    </source>
</evidence>
<feature type="transmembrane region" description="Helical" evidence="1">
    <location>
        <begin position="202"/>
        <end position="226"/>
    </location>
</feature>
<accession>A0A8H6Y7W6</accession>
<keyword evidence="4" id="KW-1185">Reference proteome</keyword>
<feature type="transmembrane region" description="Helical" evidence="1">
    <location>
        <begin position="44"/>
        <end position="61"/>
    </location>
</feature>
<feature type="transmembrane region" description="Helical" evidence="1">
    <location>
        <begin position="172"/>
        <end position="196"/>
    </location>
</feature>
<evidence type="ECO:0000313" key="3">
    <source>
        <dbReference type="EMBL" id="KAF7355923.1"/>
    </source>
</evidence>
<keyword evidence="1" id="KW-1133">Transmembrane helix</keyword>
<proteinExistence type="predicted"/>
<evidence type="ECO:0000259" key="2">
    <source>
        <dbReference type="Pfam" id="PF20153"/>
    </source>
</evidence>
<dbReference type="InterPro" id="IPR045338">
    <property type="entry name" value="DUF6535"/>
</dbReference>
<dbReference type="AlphaFoldDB" id="A0A8H6Y7W6"/>
<gene>
    <name evidence="3" type="ORF">MVEN_00921400</name>
</gene>
<feature type="domain" description="DUF6535" evidence="2">
    <location>
        <begin position="20"/>
        <end position="196"/>
    </location>
</feature>
<protein>
    <recommendedName>
        <fullName evidence="2">DUF6535 domain-containing protein</fullName>
    </recommendedName>
</protein>
<comment type="caution">
    <text evidence="3">The sequence shown here is derived from an EMBL/GenBank/DDBJ whole genome shotgun (WGS) entry which is preliminary data.</text>
</comment>
<feature type="transmembrane region" description="Helical" evidence="1">
    <location>
        <begin position="114"/>
        <end position="133"/>
    </location>
</feature>
<keyword evidence="1" id="KW-0812">Transmembrane</keyword>
<sequence length="912" mass="102588">MSEVPEHLKEHEDAAASKLWAVYVSEAEKHDQALVESWRSNMDGLLIFAGLFSASLTAFIVESYQTLRPDSGDSTIQLLSQISQQLAAAANGSSFHISSPPVFTPSPTSLICNALWFTSLGLSLTCALMATLLEQWARDYLHRAHMRSAPVLRARMSSYLYYGLRRFGMHTVVNIVPLLLHASLFLFFAGLVAFLVPINVPIALVAGGLLALLTAVYSTLTLLPLWSMDCPYRTPISGAFWRIYLGFAALRRHYKKAADEATGSPAFQPDTVVDAISHRAMEMSPKRTDRDYRALVWTVKSLADEAKFEPFMAAIPDVLWGPHHRRHAYDDHIQRLLCNSDLQLESRMANLLRSCGSGLLDIETRKHREISCYKGLWAIASLQGSNGYREPMDFSEFGRKYINDLNDPSLGTLDPERLHYTTSVAAALKWTGYCAVRIHLAEQLQYLARCERDAQNGGSPDLRPVVSYLVSLLWSWPATFHWTVTSKLWRDHQQGQSTAIRHDYFPPTTLIPDLVREITDFCTNTPHYIIFGYYASLGCLNSPPYRWIETESMIRVNVPEPSSHLDAELERVLDRVIYTHLDGCKTSNEYYWIDSVVHSLCTVWRPDQISEPRPIPAAIIRYLNDRARDAAVTQLLTGYNFNLWSSVPKTLSDGPSIPTAGTVGIEDVLTALWRVLFLWPVHIEVSYVTEPPPFVEICESALAALSTMTPSSITFSVTVMLKALVISSLEPGTTNNAFFHWLLPTETTIIVPDDVSVEARALLLNTRIMEAKIALIAEYLDGSHVDFSPYRAAETLRSIFTIGGTHSYHRGTVHETHQLRLAHSMARFSEWPDAELLVALIETPIFDMYAHPEDAFSRSMRDCPWLDSSVARAQIKDVLAHVIESSPRQVWIRFNSRTINHRGAGLLSHRRA</sequence>
<organism evidence="3 4">
    <name type="scientific">Mycena venus</name>
    <dbReference type="NCBI Taxonomy" id="2733690"/>
    <lineage>
        <taxon>Eukaryota</taxon>
        <taxon>Fungi</taxon>
        <taxon>Dikarya</taxon>
        <taxon>Basidiomycota</taxon>
        <taxon>Agaricomycotina</taxon>
        <taxon>Agaricomycetes</taxon>
        <taxon>Agaricomycetidae</taxon>
        <taxon>Agaricales</taxon>
        <taxon>Marasmiineae</taxon>
        <taxon>Mycenaceae</taxon>
        <taxon>Mycena</taxon>
    </lineage>
</organism>
<dbReference type="Pfam" id="PF20153">
    <property type="entry name" value="DUF6535"/>
    <property type="match status" value="1"/>
</dbReference>
<dbReference type="OrthoDB" id="3049770at2759"/>